<feature type="compositionally biased region" description="Basic and acidic residues" evidence="1">
    <location>
        <begin position="420"/>
        <end position="435"/>
    </location>
</feature>
<feature type="compositionally biased region" description="Low complexity" evidence="1">
    <location>
        <begin position="309"/>
        <end position="324"/>
    </location>
</feature>
<feature type="region of interest" description="Disordered" evidence="1">
    <location>
        <begin position="382"/>
        <end position="435"/>
    </location>
</feature>
<feature type="region of interest" description="Disordered" evidence="1">
    <location>
        <begin position="900"/>
        <end position="919"/>
    </location>
</feature>
<evidence type="ECO:0000259" key="2">
    <source>
        <dbReference type="Pfam" id="PF12735"/>
    </source>
</evidence>
<dbReference type="EMBL" id="KV722460">
    <property type="protein sequence ID" value="OCH88177.1"/>
    <property type="molecule type" value="Genomic_DNA"/>
</dbReference>
<dbReference type="PANTHER" id="PTHR28159:SF1">
    <property type="entry name" value="TRAFFICKING PROTEIN PARTICLE COMPLEX II-SPECIFIC SUBUNIT 65"/>
    <property type="match status" value="1"/>
</dbReference>
<protein>
    <recommendedName>
        <fullName evidence="2">Trafficking protein particle complex II-specific subunit 65 IgD3 domain-containing protein</fullName>
    </recommendedName>
</protein>
<sequence>MSAVTFADIFNEGTLEVVTPHASLGFPPSVTVDPNAGHVWLTHLRAPNADRAIAFFDEDLDFILLHRIPKSALETASDDPDQTPPPALLAYLTHLQITYDVSYISPISASSAQLQIPPRTSSLTPGPGATDNAPSQPGRAATHPSIFPPHTPNPVPGAASADRRYAQAQGTPVRVGVWGERAPDAREAKGTGKGGDKDDEDREAFVLLWDSDGLEWVAAFRMNVLVQFMSLRTMDPILSLTVSVTLRDRPLPITPPRRALAALLEATDGSQLGATSPISPNGANSADSLISGLKEVNLFEGLRRDPTFSSSPLSLPSTRLGPSTRRNAFGLLPHTSVSTSSALSPSPSTTTLRRSFRKTLRTLAGVRVRMRTVFVPYVLLPATGSRGSEGGETSNKHRKQVRGYDAPDNIVERDEDEDEAEKRAREQREAGSEEHTVVLCVEVENAFSSDPTTHSFNDSPEGSGNDSFGFMLDRAEVLVSGIDSRTVLVGWGEDLIADSTDDAKMFPLRLAPREQVNLLYAVSFLRGPEAEDNGLLVATGKSRGATDLSDTQREAEHAESCPTRSYSSRWRCILDLSPTSEPLTAYDLSFPTLDVPPGPSAMPTPATPFPMSPAPIPRGNGLLTAGQAIPPAIPTMTSRSGSSSSVPASAIAGSKRFSATALSSPVDGWRRPPVDYTGSTALLNPANAPVTSGSYTPTAASNPLLQLAVPGTRTSYFPPSMMIQQAQAGVRSPTTYAPPPNPITHPLAPFAPISPSNLRTPVNEAPPVSPGPFSGAGEAPRTPAYPAFPMTPGFGGPMIPMGLPQSVNAGVVGPTVDPRRERLGPATPGPHVGGFPVGQGYDEEAAAMLGEPIIISVGLLPNETKGKSPSMSEIYPLDKFTLDIFVFNRSSWTRRFEVSYPDERERRKSRPAKGSNVRTPGIVPLENRVRIGPLLPATCQSVRMDFLALSPGVHSLDTLVLRDVHTGYSMNLRCVAFLPLTV</sequence>
<gene>
    <name evidence="3" type="ORF">OBBRIDRAFT_108754</name>
</gene>
<reference evidence="3 4" key="1">
    <citation type="submission" date="2016-07" db="EMBL/GenBank/DDBJ databases">
        <title>Draft genome of the white-rot fungus Obba rivulosa 3A-2.</title>
        <authorList>
            <consortium name="DOE Joint Genome Institute"/>
            <person name="Miettinen O."/>
            <person name="Riley R."/>
            <person name="Acob R."/>
            <person name="Barry K."/>
            <person name="Cullen D."/>
            <person name="De Vries R."/>
            <person name="Hainaut M."/>
            <person name="Hatakka A."/>
            <person name="Henrissat B."/>
            <person name="Hilden K."/>
            <person name="Kuo R."/>
            <person name="Labutti K."/>
            <person name="Lipzen A."/>
            <person name="Makela M.R."/>
            <person name="Sandor L."/>
            <person name="Spatafora J.W."/>
            <person name="Grigoriev I.V."/>
            <person name="Hibbett D.S."/>
        </authorList>
    </citation>
    <scope>NUCLEOTIDE SEQUENCE [LARGE SCALE GENOMIC DNA]</scope>
    <source>
        <strain evidence="3 4">3A-2</strain>
    </source>
</reference>
<dbReference type="GO" id="GO:1990071">
    <property type="term" value="C:TRAPPII protein complex"/>
    <property type="evidence" value="ECO:0007669"/>
    <property type="project" value="InterPro"/>
</dbReference>
<keyword evidence="4" id="KW-1185">Reference proteome</keyword>
<dbReference type="InterPro" id="IPR055420">
    <property type="entry name" value="IgD3_Trs65"/>
</dbReference>
<dbReference type="GO" id="GO:0005802">
    <property type="term" value="C:trans-Golgi network"/>
    <property type="evidence" value="ECO:0007669"/>
    <property type="project" value="TreeGrafter"/>
</dbReference>
<dbReference type="OrthoDB" id="24630at2759"/>
<dbReference type="PANTHER" id="PTHR28159">
    <property type="entry name" value="TRAFFICKING PROTEIN PARTICLE COMPLEX II-SPECIFIC SUBUNIT 65"/>
    <property type="match status" value="1"/>
</dbReference>
<evidence type="ECO:0000313" key="3">
    <source>
        <dbReference type="EMBL" id="OCH88177.1"/>
    </source>
</evidence>
<evidence type="ECO:0000256" key="1">
    <source>
        <dbReference type="SAM" id="MobiDB-lite"/>
    </source>
</evidence>
<name>A0A8E2AWY6_9APHY</name>
<dbReference type="Proteomes" id="UP000250043">
    <property type="component" value="Unassembled WGS sequence"/>
</dbReference>
<feature type="compositionally biased region" description="Polar residues" evidence="1">
    <location>
        <begin position="114"/>
        <end position="124"/>
    </location>
</feature>
<dbReference type="Pfam" id="PF12735">
    <property type="entry name" value="IgD3_Trs65"/>
    <property type="match status" value="1"/>
</dbReference>
<feature type="compositionally biased region" description="Pro residues" evidence="1">
    <location>
        <begin position="146"/>
        <end position="155"/>
    </location>
</feature>
<feature type="region of interest" description="Disordered" evidence="1">
    <location>
        <begin position="114"/>
        <end position="171"/>
    </location>
</feature>
<organism evidence="3 4">
    <name type="scientific">Obba rivulosa</name>
    <dbReference type="NCBI Taxonomy" id="1052685"/>
    <lineage>
        <taxon>Eukaryota</taxon>
        <taxon>Fungi</taxon>
        <taxon>Dikarya</taxon>
        <taxon>Basidiomycota</taxon>
        <taxon>Agaricomycotina</taxon>
        <taxon>Agaricomycetes</taxon>
        <taxon>Polyporales</taxon>
        <taxon>Gelatoporiaceae</taxon>
        <taxon>Obba</taxon>
    </lineage>
</organism>
<dbReference type="InterPro" id="IPR024662">
    <property type="entry name" value="Trs65"/>
</dbReference>
<proteinExistence type="predicted"/>
<evidence type="ECO:0000313" key="4">
    <source>
        <dbReference type="Proteomes" id="UP000250043"/>
    </source>
</evidence>
<accession>A0A8E2AWY6</accession>
<dbReference type="GO" id="GO:0006891">
    <property type="term" value="P:intra-Golgi vesicle-mediated transport"/>
    <property type="evidence" value="ECO:0007669"/>
    <property type="project" value="InterPro"/>
</dbReference>
<feature type="domain" description="Trafficking protein particle complex II-specific subunit 65 IgD3" evidence="2">
    <location>
        <begin position="916"/>
        <end position="973"/>
    </location>
</feature>
<dbReference type="AlphaFoldDB" id="A0A8E2AWY6"/>
<feature type="region of interest" description="Disordered" evidence="1">
    <location>
        <begin position="309"/>
        <end position="330"/>
    </location>
</feature>